<comment type="caution">
    <text evidence="1">The sequence shown here is derived from an EMBL/GenBank/DDBJ whole genome shotgun (WGS) entry which is preliminary data.</text>
</comment>
<dbReference type="EMBL" id="VUJU01013759">
    <property type="protein sequence ID" value="KAF0703760.1"/>
    <property type="molecule type" value="Genomic_DNA"/>
</dbReference>
<organism evidence="1 2">
    <name type="scientific">Aphis craccivora</name>
    <name type="common">Cowpea aphid</name>
    <dbReference type="NCBI Taxonomy" id="307492"/>
    <lineage>
        <taxon>Eukaryota</taxon>
        <taxon>Metazoa</taxon>
        <taxon>Ecdysozoa</taxon>
        <taxon>Arthropoda</taxon>
        <taxon>Hexapoda</taxon>
        <taxon>Insecta</taxon>
        <taxon>Pterygota</taxon>
        <taxon>Neoptera</taxon>
        <taxon>Paraneoptera</taxon>
        <taxon>Hemiptera</taxon>
        <taxon>Sternorrhyncha</taxon>
        <taxon>Aphidomorpha</taxon>
        <taxon>Aphidoidea</taxon>
        <taxon>Aphididae</taxon>
        <taxon>Aphidini</taxon>
        <taxon>Aphis</taxon>
        <taxon>Aphis</taxon>
    </lineage>
</organism>
<keyword evidence="2" id="KW-1185">Reference proteome</keyword>
<dbReference type="Proteomes" id="UP000478052">
    <property type="component" value="Unassembled WGS sequence"/>
</dbReference>
<evidence type="ECO:0000313" key="1">
    <source>
        <dbReference type="EMBL" id="KAF0703760.1"/>
    </source>
</evidence>
<sequence length="68" mass="8075">MPNVCLYCGWNSNKHRPDIGKATTDWVCCESCFRWFAQQCTLKDKNEILNFDIVEFKCLLCKGQRVYY</sequence>
<dbReference type="OrthoDB" id="413122at2759"/>
<reference evidence="1 2" key="1">
    <citation type="submission" date="2019-08" db="EMBL/GenBank/DDBJ databases">
        <title>Whole genome of Aphis craccivora.</title>
        <authorList>
            <person name="Voronova N.V."/>
            <person name="Shulinski R.S."/>
            <person name="Bandarenka Y.V."/>
            <person name="Zhorov D.G."/>
            <person name="Warner D."/>
        </authorList>
    </citation>
    <scope>NUCLEOTIDE SEQUENCE [LARGE SCALE GENOMIC DNA]</scope>
    <source>
        <strain evidence="1">180601</strain>
        <tissue evidence="1">Whole Body</tissue>
    </source>
</reference>
<protein>
    <recommendedName>
        <fullName evidence="3">PHD-type domain-containing protein</fullName>
    </recommendedName>
</protein>
<accession>A0A6G0VPU8</accession>
<dbReference type="SUPFAM" id="SSF57903">
    <property type="entry name" value="FYVE/PHD zinc finger"/>
    <property type="match status" value="1"/>
</dbReference>
<dbReference type="AlphaFoldDB" id="A0A6G0VPU8"/>
<evidence type="ECO:0000313" key="2">
    <source>
        <dbReference type="Proteomes" id="UP000478052"/>
    </source>
</evidence>
<gene>
    <name evidence="1" type="ORF">FWK35_00036267</name>
</gene>
<proteinExistence type="predicted"/>
<dbReference type="InterPro" id="IPR011011">
    <property type="entry name" value="Znf_FYVE_PHD"/>
</dbReference>
<evidence type="ECO:0008006" key="3">
    <source>
        <dbReference type="Google" id="ProtNLM"/>
    </source>
</evidence>
<name>A0A6G0VPU8_APHCR</name>